<keyword evidence="3 6" id="KW-0812">Transmembrane</keyword>
<dbReference type="Proteomes" id="UP000249065">
    <property type="component" value="Unassembled WGS sequence"/>
</dbReference>
<dbReference type="GO" id="GO:0005886">
    <property type="term" value="C:plasma membrane"/>
    <property type="evidence" value="ECO:0007669"/>
    <property type="project" value="UniProtKB-SubCell"/>
</dbReference>
<feature type="transmembrane region" description="Helical" evidence="6">
    <location>
        <begin position="192"/>
        <end position="209"/>
    </location>
</feature>
<keyword evidence="2 6" id="KW-1003">Cell membrane</keyword>
<keyword evidence="5 6" id="KW-0472">Membrane</keyword>
<evidence type="ECO:0000313" key="9">
    <source>
        <dbReference type="Proteomes" id="UP000249065"/>
    </source>
</evidence>
<keyword evidence="4 6" id="KW-1133">Transmembrane helix</keyword>
<feature type="transmembrane region" description="Helical" evidence="6">
    <location>
        <begin position="156"/>
        <end position="177"/>
    </location>
</feature>
<dbReference type="InterPro" id="IPR015414">
    <property type="entry name" value="TMEM64"/>
</dbReference>
<reference evidence="9" key="1">
    <citation type="submission" date="2018-06" db="EMBL/GenBank/DDBJ databases">
        <authorList>
            <person name="Khan S.A."/>
        </authorList>
    </citation>
    <scope>NUCLEOTIDE SEQUENCE [LARGE SCALE GENOMIC DNA]</scope>
    <source>
        <strain evidence="9">DB-1506</strain>
    </source>
</reference>
<dbReference type="InterPro" id="IPR036873">
    <property type="entry name" value="Rhodanese-like_dom_sf"/>
</dbReference>
<gene>
    <name evidence="8" type="ORF">DOO78_24260</name>
</gene>
<dbReference type="InterPro" id="IPR001763">
    <property type="entry name" value="Rhodanese-like_dom"/>
</dbReference>
<dbReference type="Pfam" id="PF09335">
    <property type="entry name" value="VTT_dom"/>
    <property type="match status" value="1"/>
</dbReference>
<dbReference type="Gene3D" id="3.40.250.10">
    <property type="entry name" value="Rhodanese-like domain"/>
    <property type="match status" value="1"/>
</dbReference>
<dbReference type="InterPro" id="IPR032816">
    <property type="entry name" value="VTT_dom"/>
</dbReference>
<evidence type="ECO:0000256" key="5">
    <source>
        <dbReference type="ARBA" id="ARBA00023136"/>
    </source>
</evidence>
<dbReference type="GO" id="GO:0016740">
    <property type="term" value="F:transferase activity"/>
    <property type="evidence" value="ECO:0007669"/>
    <property type="project" value="UniProtKB-KW"/>
</dbReference>
<dbReference type="PROSITE" id="PS50206">
    <property type="entry name" value="RHODANESE_3"/>
    <property type="match status" value="1"/>
</dbReference>
<sequence>MSAPQRPLSRWLLAAVLAAAVAATFLVRDRLDLTALENAVRGLGAWGAVGFVLIFAAATVLFLPGSVFGLAGGALFGPVLGTVINLAGGTLGATLAFLVARHLAGDWVARRAGGRLKQVVDGVEAEGWRFVALVRLVPAVPFNLANYALGLTRIPIGQYVLATAISMIPGTAAYAWLGHAGRGALSGDDAAALRYGLLGLAVLAAIAFLPRLLRRVRRPAPAGEPMAWTDVDALSQVLAATGAPRVIDVRGADEFTGPLGHIARAANIPVEALVADPAQAGTGAVVLVCLTDRRSARAAEALVAAGHQDVAVLRGGMKAWTAAGLPVTRGAPIAGATPKEAPT</sequence>
<accession>A0A327LZM9</accession>
<comment type="subcellular location">
    <subcellularLocation>
        <location evidence="1 6">Cell membrane</location>
        <topology evidence="1 6">Multi-pass membrane protein</topology>
    </subcellularLocation>
</comment>
<dbReference type="PANTHER" id="PTHR12677">
    <property type="entry name" value="GOLGI APPARATUS MEMBRANE PROTEIN TVP38-RELATED"/>
    <property type="match status" value="1"/>
</dbReference>
<evidence type="ECO:0000256" key="2">
    <source>
        <dbReference type="ARBA" id="ARBA00022475"/>
    </source>
</evidence>
<dbReference type="Pfam" id="PF00581">
    <property type="entry name" value="Rhodanese"/>
    <property type="match status" value="1"/>
</dbReference>
<organism evidence="8 9">
    <name type="scientific">Roseicella frigidaeris</name>
    <dbReference type="NCBI Taxonomy" id="2230885"/>
    <lineage>
        <taxon>Bacteria</taxon>
        <taxon>Pseudomonadati</taxon>
        <taxon>Pseudomonadota</taxon>
        <taxon>Alphaproteobacteria</taxon>
        <taxon>Acetobacterales</taxon>
        <taxon>Roseomonadaceae</taxon>
        <taxon>Roseicella</taxon>
    </lineage>
</organism>
<evidence type="ECO:0000256" key="3">
    <source>
        <dbReference type="ARBA" id="ARBA00022692"/>
    </source>
</evidence>
<evidence type="ECO:0000256" key="1">
    <source>
        <dbReference type="ARBA" id="ARBA00004651"/>
    </source>
</evidence>
<keyword evidence="9" id="KW-1185">Reference proteome</keyword>
<dbReference type="AlphaFoldDB" id="A0A327LZM9"/>
<evidence type="ECO:0000313" key="8">
    <source>
        <dbReference type="EMBL" id="RAI55322.1"/>
    </source>
</evidence>
<dbReference type="SMART" id="SM00450">
    <property type="entry name" value="RHOD"/>
    <property type="match status" value="1"/>
</dbReference>
<feature type="transmembrane region" description="Helical" evidence="6">
    <location>
        <begin position="75"/>
        <end position="100"/>
    </location>
</feature>
<evidence type="ECO:0000256" key="6">
    <source>
        <dbReference type="RuleBase" id="RU366058"/>
    </source>
</evidence>
<evidence type="ECO:0000259" key="7">
    <source>
        <dbReference type="PROSITE" id="PS50206"/>
    </source>
</evidence>
<protein>
    <recommendedName>
        <fullName evidence="6">TVP38/TMEM64 family membrane protein</fullName>
    </recommendedName>
</protein>
<feature type="transmembrane region" description="Helical" evidence="6">
    <location>
        <begin position="44"/>
        <end position="63"/>
    </location>
</feature>
<comment type="caution">
    <text evidence="6">Lacks conserved residue(s) required for the propagation of feature annotation.</text>
</comment>
<dbReference type="PANTHER" id="PTHR12677:SF59">
    <property type="entry name" value="GOLGI APPARATUS MEMBRANE PROTEIN TVP38-RELATED"/>
    <property type="match status" value="1"/>
</dbReference>
<proteinExistence type="inferred from homology"/>
<dbReference type="OrthoDB" id="9779114at2"/>
<evidence type="ECO:0000256" key="4">
    <source>
        <dbReference type="ARBA" id="ARBA00022989"/>
    </source>
</evidence>
<name>A0A327LZM9_9PROT</name>
<dbReference type="SUPFAM" id="SSF52821">
    <property type="entry name" value="Rhodanese/Cell cycle control phosphatase"/>
    <property type="match status" value="1"/>
</dbReference>
<dbReference type="EMBL" id="QLIX01000033">
    <property type="protein sequence ID" value="RAI55322.1"/>
    <property type="molecule type" value="Genomic_DNA"/>
</dbReference>
<dbReference type="CDD" id="cd00158">
    <property type="entry name" value="RHOD"/>
    <property type="match status" value="1"/>
</dbReference>
<comment type="similarity">
    <text evidence="6">Belongs to the TVP38/TMEM64 family.</text>
</comment>
<feature type="domain" description="Rhodanese" evidence="7">
    <location>
        <begin position="240"/>
        <end position="329"/>
    </location>
</feature>
<comment type="caution">
    <text evidence="8">The sequence shown here is derived from an EMBL/GenBank/DDBJ whole genome shotgun (WGS) entry which is preliminary data.</text>
</comment>
<keyword evidence="8" id="KW-0808">Transferase</keyword>